<dbReference type="PANTHER" id="PTHR46434">
    <property type="entry name" value="GENETIC INTERACTOR OF PROHIBITINS 3, MITOCHONDRIAL"/>
    <property type="match status" value="1"/>
</dbReference>
<proteinExistence type="predicted"/>
<organism evidence="1">
    <name type="scientific">Blastocystis hominis</name>
    <dbReference type="NCBI Taxonomy" id="12968"/>
    <lineage>
        <taxon>Eukaryota</taxon>
        <taxon>Sar</taxon>
        <taxon>Stramenopiles</taxon>
        <taxon>Bigyra</taxon>
        <taxon>Opalozoa</taxon>
        <taxon>Opalinata</taxon>
        <taxon>Blastocystidae</taxon>
        <taxon>Blastocystis</taxon>
    </lineage>
</organism>
<sequence>MIADDHFDIDYWNTETGPSELEFELEPSDNLLTISSLPSTTLGVTAIKLYGARFLLYDTPGICPSAYRIRLLTSMLSEEQKKAKLLFPRKALVPTVFSLHPNHSILLGALGHIDYVANENTNPLIGYSYSPLSLHLCKTENVPSLLTKHAGTLFVPPFSEAQYLASGGIVHQSDFPLSRVLNTPSEVRNTLLPASPSSLKYTAFLDVSIGGFGWIAFFAQGERRGKELRE</sequence>
<evidence type="ECO:0000313" key="1">
    <source>
        <dbReference type="EMBL" id="CBK21282.2"/>
    </source>
</evidence>
<dbReference type="RefSeq" id="XP_012895330.1">
    <property type="nucleotide sequence ID" value="XM_013039876.1"/>
</dbReference>
<dbReference type="EMBL" id="FN668641">
    <property type="protein sequence ID" value="CBK21282.2"/>
    <property type="molecule type" value="Genomic_DNA"/>
</dbReference>
<dbReference type="AlphaFoldDB" id="D8LZP3"/>
<name>D8LZP3_BLAHO</name>
<evidence type="ECO:0000313" key="2">
    <source>
        <dbReference type="Proteomes" id="UP000008312"/>
    </source>
</evidence>
<keyword evidence="2" id="KW-1185">Reference proteome</keyword>
<dbReference type="GeneID" id="24923140"/>
<gene>
    <name evidence="1" type="ORF">GSBLH_T00007016001</name>
</gene>
<dbReference type="OrthoDB" id="1696305at2759"/>
<accession>D8LZP3</accession>
<dbReference type="GO" id="GO:0005739">
    <property type="term" value="C:mitochondrion"/>
    <property type="evidence" value="ECO:0007669"/>
    <property type="project" value="TreeGrafter"/>
</dbReference>
<evidence type="ECO:0008006" key="3">
    <source>
        <dbReference type="Google" id="ProtNLM"/>
    </source>
</evidence>
<dbReference type="InterPro" id="IPR050896">
    <property type="entry name" value="Mito_lipid_metab_GTPase"/>
</dbReference>
<dbReference type="InParanoid" id="D8LZP3"/>
<dbReference type="Proteomes" id="UP000008312">
    <property type="component" value="Unassembled WGS sequence"/>
</dbReference>
<reference evidence="1" key="1">
    <citation type="submission" date="2010-02" db="EMBL/GenBank/DDBJ databases">
        <title>Sequencing and annotation of the Blastocystis hominis genome.</title>
        <authorList>
            <person name="Wincker P."/>
        </authorList>
    </citation>
    <scope>NUCLEOTIDE SEQUENCE</scope>
    <source>
        <strain evidence="1">Singapore isolate B</strain>
    </source>
</reference>
<protein>
    <recommendedName>
        <fullName evidence="3">G domain-containing protein</fullName>
    </recommendedName>
</protein>
<dbReference type="PANTHER" id="PTHR46434:SF1">
    <property type="entry name" value="GENETIC INTERACTOR OF PROHIBITINS 3, MITOCHONDRIAL"/>
    <property type="match status" value="1"/>
</dbReference>